<dbReference type="EMBL" id="PVZC01000003">
    <property type="protein sequence ID" value="PRX99927.1"/>
    <property type="molecule type" value="Genomic_DNA"/>
</dbReference>
<keyword evidence="5" id="KW-0460">Magnesium</keyword>
<dbReference type="PANTHER" id="PTHR12001:SF69">
    <property type="entry name" value="ALL TRANS-POLYPRENYL-DIPHOSPHATE SYNTHASE PDSS1"/>
    <property type="match status" value="1"/>
</dbReference>
<dbReference type="GO" id="GO:0008299">
    <property type="term" value="P:isoprenoid biosynthetic process"/>
    <property type="evidence" value="ECO:0007669"/>
    <property type="project" value="InterPro"/>
</dbReference>
<keyword evidence="3 6" id="KW-0808">Transferase</keyword>
<dbReference type="InterPro" id="IPR033749">
    <property type="entry name" value="Polyprenyl_synt_CS"/>
</dbReference>
<keyword evidence="8" id="KW-1185">Reference proteome</keyword>
<reference evidence="7 8" key="1">
    <citation type="submission" date="2018-03" db="EMBL/GenBank/DDBJ databases">
        <title>Genomic Encyclopedia of Archaeal and Bacterial Type Strains, Phase II (KMG-II): from individual species to whole genera.</title>
        <authorList>
            <person name="Goeker M."/>
        </authorList>
    </citation>
    <scope>NUCLEOTIDE SEQUENCE [LARGE SCALE GENOMIC DNA]</scope>
    <source>
        <strain evidence="7 8">DSM 45601</strain>
    </source>
</reference>
<dbReference type="CDD" id="cd00685">
    <property type="entry name" value="Trans_IPPS_HT"/>
    <property type="match status" value="1"/>
</dbReference>
<evidence type="ECO:0000256" key="4">
    <source>
        <dbReference type="ARBA" id="ARBA00022723"/>
    </source>
</evidence>
<dbReference type="Gene3D" id="1.10.600.10">
    <property type="entry name" value="Farnesyl Diphosphate Synthase"/>
    <property type="match status" value="1"/>
</dbReference>
<dbReference type="PROSITE" id="PS00444">
    <property type="entry name" value="POLYPRENYL_SYNTHASE_2"/>
    <property type="match status" value="1"/>
</dbReference>
<comment type="similarity">
    <text evidence="2 6">Belongs to the FPP/GGPP synthase family.</text>
</comment>
<dbReference type="InterPro" id="IPR008949">
    <property type="entry name" value="Isoprenoid_synthase_dom_sf"/>
</dbReference>
<proteinExistence type="inferred from homology"/>
<dbReference type="OrthoDB" id="4497239at2"/>
<protein>
    <submittedName>
        <fullName evidence="7">Heptaprenyl diphosphate synthase</fullName>
    </submittedName>
</protein>
<evidence type="ECO:0000256" key="6">
    <source>
        <dbReference type="RuleBase" id="RU004466"/>
    </source>
</evidence>
<dbReference type="PANTHER" id="PTHR12001">
    <property type="entry name" value="GERANYLGERANYL PYROPHOSPHATE SYNTHASE"/>
    <property type="match status" value="1"/>
</dbReference>
<dbReference type="SFLD" id="SFLDG01017">
    <property type="entry name" value="Polyprenyl_Transferase_Like"/>
    <property type="match status" value="1"/>
</dbReference>
<evidence type="ECO:0000256" key="2">
    <source>
        <dbReference type="ARBA" id="ARBA00006706"/>
    </source>
</evidence>
<name>A0A2T0Q7V1_9ACTN</name>
<keyword evidence="4" id="KW-0479">Metal-binding</keyword>
<organism evidence="7 8">
    <name type="scientific">Allonocardiopsis opalescens</name>
    <dbReference type="NCBI Taxonomy" id="1144618"/>
    <lineage>
        <taxon>Bacteria</taxon>
        <taxon>Bacillati</taxon>
        <taxon>Actinomycetota</taxon>
        <taxon>Actinomycetes</taxon>
        <taxon>Streptosporangiales</taxon>
        <taxon>Allonocardiopsis</taxon>
    </lineage>
</organism>
<dbReference type="InterPro" id="IPR000092">
    <property type="entry name" value="Polyprenyl_synt"/>
</dbReference>
<evidence type="ECO:0000256" key="3">
    <source>
        <dbReference type="ARBA" id="ARBA00022679"/>
    </source>
</evidence>
<dbReference type="Pfam" id="PF00348">
    <property type="entry name" value="polyprenyl_synt"/>
    <property type="match status" value="1"/>
</dbReference>
<comment type="caution">
    <text evidence="7">The sequence shown here is derived from an EMBL/GenBank/DDBJ whole genome shotgun (WGS) entry which is preliminary data.</text>
</comment>
<dbReference type="GO" id="GO:0046872">
    <property type="term" value="F:metal ion binding"/>
    <property type="evidence" value="ECO:0007669"/>
    <property type="project" value="UniProtKB-KW"/>
</dbReference>
<evidence type="ECO:0000313" key="7">
    <source>
        <dbReference type="EMBL" id="PRX99927.1"/>
    </source>
</evidence>
<dbReference type="RefSeq" id="WP_106244987.1">
    <property type="nucleotide sequence ID" value="NZ_PVZC01000003.1"/>
</dbReference>
<dbReference type="SFLD" id="SFLDS00005">
    <property type="entry name" value="Isoprenoid_Synthase_Type_I"/>
    <property type="match status" value="1"/>
</dbReference>
<evidence type="ECO:0000256" key="1">
    <source>
        <dbReference type="ARBA" id="ARBA00001946"/>
    </source>
</evidence>
<dbReference type="GO" id="GO:0004659">
    <property type="term" value="F:prenyltransferase activity"/>
    <property type="evidence" value="ECO:0007669"/>
    <property type="project" value="InterPro"/>
</dbReference>
<comment type="cofactor">
    <cofactor evidence="1">
        <name>Mg(2+)</name>
        <dbReference type="ChEBI" id="CHEBI:18420"/>
    </cofactor>
</comment>
<gene>
    <name evidence="7" type="ORF">CLV72_103534</name>
</gene>
<accession>A0A2T0Q7V1</accession>
<dbReference type="Proteomes" id="UP000237846">
    <property type="component" value="Unassembled WGS sequence"/>
</dbReference>
<evidence type="ECO:0000313" key="8">
    <source>
        <dbReference type="Proteomes" id="UP000237846"/>
    </source>
</evidence>
<sequence length="336" mass="35479">MSSAVPNDFFGMRGIPPALAAELGSGLERVEHELRSRVRSDDGLVDDASRHLITAGGKRFRPMVTLLAAQFGDPGAAAVVHGAVVIELTHLATLYHDDVMDEAELRRGSASANSRWGNTVAILTGDYLFARASELLADLGADAVRIQARTFARLVRGQIRETVGPADGTDRVEHYLGVVADKTASLIATAATFGGMFAGAPAAVTATLTRACEALGVAFQLSDDILDVASESVESGKVPGTDLREGVLTLPVLHALADTSPDGARLRELLGAPGALDDDQVTEALTLLRKDPAMDAARADLLGWVERARAELRTLPHIPARDAFEALCEFVVVRTG</sequence>
<evidence type="ECO:0000256" key="5">
    <source>
        <dbReference type="ARBA" id="ARBA00022842"/>
    </source>
</evidence>
<dbReference type="SUPFAM" id="SSF48576">
    <property type="entry name" value="Terpenoid synthases"/>
    <property type="match status" value="1"/>
</dbReference>
<dbReference type="AlphaFoldDB" id="A0A2T0Q7V1"/>